<reference evidence="2" key="1">
    <citation type="submission" date="2022-01" db="EMBL/GenBank/DDBJ databases">
        <title>Genome Sequence Resource for Two Populations of Ditylenchus destructor, the Migratory Endoparasitic Phytonematode.</title>
        <authorList>
            <person name="Zhang H."/>
            <person name="Lin R."/>
            <person name="Xie B."/>
        </authorList>
    </citation>
    <scope>NUCLEOTIDE SEQUENCE</scope>
    <source>
        <strain evidence="2">BazhouSP</strain>
    </source>
</reference>
<dbReference type="InterPro" id="IPR014044">
    <property type="entry name" value="CAP_dom"/>
</dbReference>
<dbReference type="AlphaFoldDB" id="A0AAD4QY38"/>
<evidence type="ECO:0000313" key="2">
    <source>
        <dbReference type="EMBL" id="KAI1708914.1"/>
    </source>
</evidence>
<dbReference type="GO" id="GO:0005576">
    <property type="term" value="C:extracellular region"/>
    <property type="evidence" value="ECO:0007669"/>
    <property type="project" value="InterPro"/>
</dbReference>
<name>A0AAD4QY38_9BILA</name>
<dbReference type="InterPro" id="IPR001283">
    <property type="entry name" value="CRISP-related"/>
</dbReference>
<dbReference type="Proteomes" id="UP001201812">
    <property type="component" value="Unassembled WGS sequence"/>
</dbReference>
<dbReference type="Gene3D" id="3.40.33.10">
    <property type="entry name" value="CAP"/>
    <property type="match status" value="1"/>
</dbReference>
<dbReference type="SMART" id="SM00198">
    <property type="entry name" value="SCP"/>
    <property type="match status" value="1"/>
</dbReference>
<proteinExistence type="predicted"/>
<dbReference type="PANTHER" id="PTHR10334">
    <property type="entry name" value="CYSTEINE-RICH SECRETORY PROTEIN-RELATED"/>
    <property type="match status" value="1"/>
</dbReference>
<feature type="domain" description="SCP" evidence="1">
    <location>
        <begin position="314"/>
        <end position="469"/>
    </location>
</feature>
<dbReference type="PROSITE" id="PS01009">
    <property type="entry name" value="CRISP_1"/>
    <property type="match status" value="1"/>
</dbReference>
<dbReference type="SUPFAM" id="SSF55797">
    <property type="entry name" value="PR-1-like"/>
    <property type="match status" value="1"/>
</dbReference>
<dbReference type="InterPro" id="IPR034113">
    <property type="entry name" value="SCP_GAPR1-like"/>
</dbReference>
<accession>A0AAD4QY38</accession>
<evidence type="ECO:0000259" key="1">
    <source>
        <dbReference type="SMART" id="SM00198"/>
    </source>
</evidence>
<comment type="caution">
    <text evidence="2">The sequence shown here is derived from an EMBL/GenBank/DDBJ whole genome shotgun (WGS) entry which is preliminary data.</text>
</comment>
<dbReference type="PRINTS" id="PR00837">
    <property type="entry name" value="V5TPXLIKE"/>
</dbReference>
<organism evidence="2 3">
    <name type="scientific">Ditylenchus destructor</name>
    <dbReference type="NCBI Taxonomy" id="166010"/>
    <lineage>
        <taxon>Eukaryota</taxon>
        <taxon>Metazoa</taxon>
        <taxon>Ecdysozoa</taxon>
        <taxon>Nematoda</taxon>
        <taxon>Chromadorea</taxon>
        <taxon>Rhabditida</taxon>
        <taxon>Tylenchina</taxon>
        <taxon>Tylenchomorpha</taxon>
        <taxon>Sphaerularioidea</taxon>
        <taxon>Anguinidae</taxon>
        <taxon>Anguininae</taxon>
        <taxon>Ditylenchus</taxon>
    </lineage>
</organism>
<keyword evidence="3" id="KW-1185">Reference proteome</keyword>
<gene>
    <name evidence="2" type="ORF">DdX_11678</name>
</gene>
<dbReference type="InterPro" id="IPR018244">
    <property type="entry name" value="Allrgn_V5/Tpx1_CS"/>
</dbReference>
<dbReference type="CDD" id="cd05382">
    <property type="entry name" value="CAP_GAPR1-like"/>
    <property type="match status" value="1"/>
</dbReference>
<sequence length="482" mass="54158">MRKDTSRSFTACSIDIQKHRIERRPEGEPFGDGPRNDTLSPYKCLSSSIVEVVVLKYDLSPSLSRSQRKCALEEHANLALNFGFCICAEELLQNGQNPTDNGKCKCHRNLIGKSSKMVEKCPHWTATYSQSCLSKPDQTKCLTGRMYAHPSRFVYVRVGIDDFSVTNPEWQSLVVGRKTSTKLATTSPGNFITLSYSVQNALLKSFSPVQSDPSPVPAIQTSHTTKEIGTRPNIRPLCRLFEKWDHPGKMDLTTPQPKKASTTAMLPSSANAAIMPTPAELLRRMGNDINQIREFLLAVGRVQKIHALSFDVAGFKQAVIEIHNRYRWHHDIDPLSYDSVCEGSAKNWADNMANRKACLSHSPRRRFGENLFFFANMDYFTDPRTMAEAAVHSFYMEGQSYNYGSGHLRPDTFRFGHFTQMVWKSSRKIGVGVTIGPYAPGSGACMPRRLPGYYLYIVMHYDPPGNVQLPREYAANVGPVVR</sequence>
<dbReference type="Pfam" id="PF00188">
    <property type="entry name" value="CAP"/>
    <property type="match status" value="1"/>
</dbReference>
<dbReference type="EMBL" id="JAKKPZ010000033">
    <property type="protein sequence ID" value="KAI1708914.1"/>
    <property type="molecule type" value="Genomic_DNA"/>
</dbReference>
<protein>
    <submittedName>
        <fullName evidence="2">Cysteine-rich secretory protein family domain-containing protein</fullName>
    </submittedName>
</protein>
<evidence type="ECO:0000313" key="3">
    <source>
        <dbReference type="Proteomes" id="UP001201812"/>
    </source>
</evidence>
<dbReference type="InterPro" id="IPR035940">
    <property type="entry name" value="CAP_sf"/>
</dbReference>